<evidence type="ECO:0000313" key="1">
    <source>
        <dbReference type="EMBL" id="WZU66574.1"/>
    </source>
</evidence>
<reference evidence="1" key="1">
    <citation type="submission" date="2024-08" db="EMBL/GenBank/DDBJ databases">
        <title>Phylogenomic analyses of a clade within the roseobacter group suggest taxonomic reassignments of species of the genera Aestuariivita, Citreicella, Loktanella, Nautella, Pelagibaca, Ruegeria, Thalassobius, Thiobacimonas and Tropicibacter, and the proposal o.</title>
        <authorList>
            <person name="Jeon C.O."/>
        </authorList>
    </citation>
    <scope>NUCLEOTIDE SEQUENCE</scope>
    <source>
        <strain evidence="1">SS1-5</strain>
    </source>
</reference>
<dbReference type="Proteomes" id="UP001470809">
    <property type="component" value="Chromosome"/>
</dbReference>
<accession>A0AAN0M7K4</accession>
<name>A0AAN0M7K4_9RHOB</name>
<dbReference type="KEGG" id="yrh:AABB31_16265"/>
<organism evidence="1 2">
    <name type="scientific">Yoonia rhodophyticola</name>
    <dbReference type="NCBI Taxonomy" id="3137370"/>
    <lineage>
        <taxon>Bacteria</taxon>
        <taxon>Pseudomonadati</taxon>
        <taxon>Pseudomonadota</taxon>
        <taxon>Alphaproteobacteria</taxon>
        <taxon>Rhodobacterales</taxon>
        <taxon>Paracoccaceae</taxon>
        <taxon>Yoonia</taxon>
    </lineage>
</organism>
<protein>
    <submittedName>
        <fullName evidence="1">Uncharacterized protein</fullName>
    </submittedName>
</protein>
<dbReference type="AlphaFoldDB" id="A0AAN0M7K4"/>
<evidence type="ECO:0000313" key="2">
    <source>
        <dbReference type="Proteomes" id="UP001470809"/>
    </source>
</evidence>
<keyword evidence="2" id="KW-1185">Reference proteome</keyword>
<gene>
    <name evidence="1" type="ORF">AABB31_16265</name>
</gene>
<dbReference type="RefSeq" id="WP_342075896.1">
    <property type="nucleotide sequence ID" value="NZ_CP151767.2"/>
</dbReference>
<proteinExistence type="predicted"/>
<sequence>MTGKSFKTAAIKAAIILVPCWTTAWLTDKMVYVVPMLAASAIFAATFDKSDVNRLVDEEAEDEIDIPDAG</sequence>
<dbReference type="EMBL" id="CP151767">
    <property type="protein sequence ID" value="WZU66574.1"/>
    <property type="molecule type" value="Genomic_DNA"/>
</dbReference>